<keyword evidence="1" id="KW-0378">Hydrolase</keyword>
<evidence type="ECO:0000313" key="3">
    <source>
        <dbReference type="EMBL" id="QNQ08285.1"/>
    </source>
</evidence>
<dbReference type="KEGG" id="spap:H3Z74_16190"/>
<dbReference type="RefSeq" id="WP_187760613.1">
    <property type="nucleotide sequence ID" value="NZ_CP061038.1"/>
</dbReference>
<feature type="domain" description="Sialate O-acetylesterase" evidence="2">
    <location>
        <begin position="373"/>
        <end position="571"/>
    </location>
</feature>
<accession>A0A7H0LF32</accession>
<dbReference type="EMBL" id="CP061038">
    <property type="protein sequence ID" value="QNQ08285.1"/>
    <property type="molecule type" value="Genomic_DNA"/>
</dbReference>
<dbReference type="InterPro" id="IPR005181">
    <property type="entry name" value="SASA"/>
</dbReference>
<dbReference type="Proteomes" id="UP000516148">
    <property type="component" value="Chromosome"/>
</dbReference>
<dbReference type="InterPro" id="IPR036514">
    <property type="entry name" value="SGNH_hydro_sf"/>
</dbReference>
<sequence>MPAISPTVYTGPYTANGTQTQFSFNFSIVGATDIAVEVDDVAISSLLYTVEFNATGGTISFATPPAAGAQVMLLSAPDYLQTSEFENEGAYNLDTVNKINRRASVKALVTEDKASRALKVPRGEEGLEVPLSDVVSIVAVGNNLIAGNDISTVAAHAASIAIVAPHVEEIAAIAPRLPSIATVATDIIGPNTVGDVAGVAAQVAQIAPHAMAISAVAPHVAGIDVAAANIAAIIAAPAAATEATMQAAIAVAAAATVNASITPIIYGRGAPDIVTGGPDGATYIDTSSGRQYGPKKAGLWPSRYIQQANIGTGFESATVVFTIGQSNGDGYSTNYSVTTPLDAGYGYEYYYNNGGFGAVLPLGPNRLGRIFGGPQSAFAQTWAAGGGGTVIFVDCAIGGSSMVSAYKTTLTGTSDICALSGGTWDLSDPANLYDNYIRSHMQLALREIARLGFTVAKKVVYHSQGEQDALGNCSQAAHEAALRHLASRVKSDFPDMWWLTESLGTNQSGSNAVASARIRASQVAVASDDQFSSWMKIGSTLAQTFSGLGYFSDSLHYDQAGYNLLGAEMAMNGLPFTRSSGMYSAPDGKKYADLLSHLPPVNNWYRIALTTIASGAFNISVFNDPTTPYAATWYDTSGINRVDGAQSLAWAFPNNNSKEVFLYVHNSTGATLMINAFTANARISAVSVIDDGFPLSGLNINGTNETVSGIVVTDADLYRLSGAKMRTIGLGPFANFTAATLSNTLLAKLSGLTGLSIARSPAIAANLDLTLTPNLIMYNHAASGLSVAQVNARLVALDTNGKSGGSINIAQYLVGVYASSPPSGAGVTAKANLQGKGWSVSTD</sequence>
<keyword evidence="4" id="KW-1185">Reference proteome</keyword>
<dbReference type="SUPFAM" id="SSF52266">
    <property type="entry name" value="SGNH hydrolase"/>
    <property type="match status" value="1"/>
</dbReference>
<dbReference type="Gene3D" id="3.40.50.1110">
    <property type="entry name" value="SGNH hydrolase"/>
    <property type="match status" value="1"/>
</dbReference>
<protein>
    <recommendedName>
        <fullName evidence="2">Sialate O-acetylesterase domain-containing protein</fullName>
    </recommendedName>
</protein>
<evidence type="ECO:0000259" key="2">
    <source>
        <dbReference type="Pfam" id="PF03629"/>
    </source>
</evidence>
<gene>
    <name evidence="3" type="ORF">H3Z74_16190</name>
</gene>
<evidence type="ECO:0000256" key="1">
    <source>
        <dbReference type="ARBA" id="ARBA00022801"/>
    </source>
</evidence>
<name>A0A7H0LF32_9SPHN</name>
<dbReference type="AlphaFoldDB" id="A0A7H0LF32"/>
<dbReference type="GO" id="GO:0016788">
    <property type="term" value="F:hydrolase activity, acting on ester bonds"/>
    <property type="evidence" value="ECO:0007669"/>
    <property type="project" value="UniProtKB-ARBA"/>
</dbReference>
<dbReference type="Pfam" id="PF03629">
    <property type="entry name" value="SASA"/>
    <property type="match status" value="1"/>
</dbReference>
<evidence type="ECO:0000313" key="4">
    <source>
        <dbReference type="Proteomes" id="UP000516148"/>
    </source>
</evidence>
<proteinExistence type="predicted"/>
<organism evidence="3 4">
    <name type="scientific">Sphingomonas alpina</name>
    <dbReference type="NCBI Taxonomy" id="653931"/>
    <lineage>
        <taxon>Bacteria</taxon>
        <taxon>Pseudomonadati</taxon>
        <taxon>Pseudomonadota</taxon>
        <taxon>Alphaproteobacteria</taxon>
        <taxon>Sphingomonadales</taxon>
        <taxon>Sphingomonadaceae</taxon>
        <taxon>Sphingomonas</taxon>
    </lineage>
</organism>
<reference evidence="3 4" key="1">
    <citation type="submission" date="2020-09" db="EMBL/GenBank/DDBJ databases">
        <title>Sphingomonas sp., a new species isolated from pork steak.</title>
        <authorList>
            <person name="Heidler von Heilborn D."/>
        </authorList>
    </citation>
    <scope>NUCLEOTIDE SEQUENCE [LARGE SCALE GENOMIC DNA]</scope>
    <source>
        <strain evidence="4">S8-3T</strain>
    </source>
</reference>